<evidence type="ECO:0000256" key="1">
    <source>
        <dbReference type="SAM" id="MobiDB-lite"/>
    </source>
</evidence>
<dbReference type="RefSeq" id="WP_183225137.1">
    <property type="nucleotide sequence ID" value="NZ_BMPW01000020.1"/>
</dbReference>
<comment type="caution">
    <text evidence="2">The sequence shown here is derived from an EMBL/GenBank/DDBJ whole genome shotgun (WGS) entry which is preliminary data.</text>
</comment>
<keyword evidence="2" id="KW-0808">Transferase</keyword>
<name>A0A7W5AMK8_9ACTN</name>
<evidence type="ECO:0000313" key="2">
    <source>
        <dbReference type="EMBL" id="MBB3099058.1"/>
    </source>
</evidence>
<feature type="region of interest" description="Disordered" evidence="1">
    <location>
        <begin position="1"/>
        <end position="21"/>
    </location>
</feature>
<dbReference type="EMBL" id="JACHXF010000017">
    <property type="protein sequence ID" value="MBB3099058.1"/>
    <property type="molecule type" value="Genomic_DNA"/>
</dbReference>
<dbReference type="GO" id="GO:0016740">
    <property type="term" value="F:transferase activity"/>
    <property type="evidence" value="ECO:0007669"/>
    <property type="project" value="UniProtKB-KW"/>
</dbReference>
<protein>
    <submittedName>
        <fullName evidence="2">tRNA(Ile2) C34 agmatinyltransferase TiaS</fullName>
    </submittedName>
</protein>
<sequence>MAPLPEPTPRSSWPDDEHATCPPPCGGLMSVTSSGELRCDECGLRAADASVRQEVQW</sequence>
<proteinExistence type="predicted"/>
<accession>A0A7W5AMK8</accession>
<keyword evidence="3" id="KW-1185">Reference proteome</keyword>
<organism evidence="2 3">
    <name type="scientific">Actinoplanes campanulatus</name>
    <dbReference type="NCBI Taxonomy" id="113559"/>
    <lineage>
        <taxon>Bacteria</taxon>
        <taxon>Bacillati</taxon>
        <taxon>Actinomycetota</taxon>
        <taxon>Actinomycetes</taxon>
        <taxon>Micromonosporales</taxon>
        <taxon>Micromonosporaceae</taxon>
        <taxon>Actinoplanes</taxon>
    </lineage>
</organism>
<reference evidence="2 3" key="1">
    <citation type="submission" date="2020-08" db="EMBL/GenBank/DDBJ databases">
        <title>Genomic Encyclopedia of Type Strains, Phase III (KMG-III): the genomes of soil and plant-associated and newly described type strains.</title>
        <authorList>
            <person name="Whitman W."/>
        </authorList>
    </citation>
    <scope>NUCLEOTIDE SEQUENCE [LARGE SCALE GENOMIC DNA]</scope>
    <source>
        <strain evidence="2 3">CECT 3287</strain>
    </source>
</reference>
<evidence type="ECO:0000313" key="3">
    <source>
        <dbReference type="Proteomes" id="UP000590749"/>
    </source>
</evidence>
<dbReference type="Proteomes" id="UP000590749">
    <property type="component" value="Unassembled WGS sequence"/>
</dbReference>
<dbReference type="AlphaFoldDB" id="A0A7W5AMK8"/>
<gene>
    <name evidence="2" type="ORF">FHR83_006764</name>
</gene>